<keyword evidence="6" id="KW-1185">Reference proteome</keyword>
<dbReference type="InterPro" id="IPR003593">
    <property type="entry name" value="AAA+_ATPase"/>
</dbReference>
<proteinExistence type="predicted"/>
<reference evidence="6" key="1">
    <citation type="journal article" date="2019" name="Int. J. Syst. Evol. Microbiol.">
        <title>The Global Catalogue of Microorganisms (GCM) 10K type strain sequencing project: providing services to taxonomists for standard genome sequencing and annotation.</title>
        <authorList>
            <consortium name="The Broad Institute Genomics Platform"/>
            <consortium name="The Broad Institute Genome Sequencing Center for Infectious Disease"/>
            <person name="Wu L."/>
            <person name="Ma J."/>
        </authorList>
    </citation>
    <scope>NUCLEOTIDE SEQUENCE [LARGE SCALE GENOMIC DNA]</scope>
    <source>
        <strain evidence="6">CCTCC AB 2013263</strain>
    </source>
</reference>
<name>A0ABV8AE27_9DEIO</name>
<sequence length="268" mass="29262">MPRVEPRQITVQPPITGQETLLDVQDITVSFDGFRAIQNLSLKVPRGSLRVLIGPNGAGKSTLLDTIIGKVRPVGGRVLFAGRDITRLPEHVIAGLGICRKFQAPGVLEGLSVRENLLLAARKHKGVFATIQGRPTQAEETRVQELLTLTGLKGKADVSAAELAHGEKQWLEIAMVVAADPELLLLDEPTAGMTAQETAQTAELIRSLVGKHTVMVIDHDMHFVELLQAPITLLHQGQVFREGDLDTLRRDPEVMEIYLGRPKENAHA</sequence>
<keyword evidence="2" id="KW-0547">Nucleotide-binding</keyword>
<organism evidence="5 6">
    <name type="scientific">Deinococcus antarcticus</name>
    <dbReference type="NCBI Taxonomy" id="1298767"/>
    <lineage>
        <taxon>Bacteria</taxon>
        <taxon>Thermotogati</taxon>
        <taxon>Deinococcota</taxon>
        <taxon>Deinococci</taxon>
        <taxon>Deinococcales</taxon>
        <taxon>Deinococcaceae</taxon>
        <taxon>Deinococcus</taxon>
    </lineage>
</organism>
<dbReference type="RefSeq" id="WP_380080448.1">
    <property type="nucleotide sequence ID" value="NZ_JBHRZF010000200.1"/>
</dbReference>
<dbReference type="SMART" id="SM00382">
    <property type="entry name" value="AAA"/>
    <property type="match status" value="1"/>
</dbReference>
<dbReference type="InterPro" id="IPR027417">
    <property type="entry name" value="P-loop_NTPase"/>
</dbReference>
<dbReference type="EMBL" id="JBHRZF010000200">
    <property type="protein sequence ID" value="MFC3862502.1"/>
    <property type="molecule type" value="Genomic_DNA"/>
</dbReference>
<evidence type="ECO:0000256" key="2">
    <source>
        <dbReference type="ARBA" id="ARBA00022741"/>
    </source>
</evidence>
<dbReference type="PANTHER" id="PTHR45772">
    <property type="entry name" value="CONSERVED COMPONENT OF ABC TRANSPORTER FOR NATURAL AMINO ACIDS-RELATED"/>
    <property type="match status" value="1"/>
</dbReference>
<dbReference type="CDD" id="cd03219">
    <property type="entry name" value="ABC_Mj1267_LivG_branched"/>
    <property type="match status" value="1"/>
</dbReference>
<gene>
    <name evidence="5" type="primary">urtD</name>
    <name evidence="5" type="ORF">ACFOPQ_17200</name>
</gene>
<evidence type="ECO:0000313" key="5">
    <source>
        <dbReference type="EMBL" id="MFC3862502.1"/>
    </source>
</evidence>
<protein>
    <submittedName>
        <fullName evidence="5">Urea ABC transporter ATP-binding protein UrtD</fullName>
    </submittedName>
</protein>
<dbReference type="PANTHER" id="PTHR45772:SF8">
    <property type="entry name" value="HIGH-AFFINITY BRANCHED-CHAIN AMINO ACID TRANSPORT ATP-BINDING PROTEIN"/>
    <property type="match status" value="1"/>
</dbReference>
<evidence type="ECO:0000256" key="3">
    <source>
        <dbReference type="ARBA" id="ARBA00022840"/>
    </source>
</evidence>
<dbReference type="InterPro" id="IPR051120">
    <property type="entry name" value="ABC_AA/LPS_Transport"/>
</dbReference>
<evidence type="ECO:0000259" key="4">
    <source>
        <dbReference type="PROSITE" id="PS50893"/>
    </source>
</evidence>
<dbReference type="Gene3D" id="3.40.50.300">
    <property type="entry name" value="P-loop containing nucleotide triphosphate hydrolases"/>
    <property type="match status" value="1"/>
</dbReference>
<evidence type="ECO:0000256" key="1">
    <source>
        <dbReference type="ARBA" id="ARBA00022448"/>
    </source>
</evidence>
<comment type="caution">
    <text evidence="5">The sequence shown here is derived from an EMBL/GenBank/DDBJ whole genome shotgun (WGS) entry which is preliminary data.</text>
</comment>
<dbReference type="Pfam" id="PF00005">
    <property type="entry name" value="ABC_tran"/>
    <property type="match status" value="1"/>
</dbReference>
<dbReference type="NCBIfam" id="TIGR03411">
    <property type="entry name" value="urea_trans_UrtD"/>
    <property type="match status" value="1"/>
</dbReference>
<keyword evidence="3 5" id="KW-0067">ATP-binding</keyword>
<dbReference type="Proteomes" id="UP001595748">
    <property type="component" value="Unassembled WGS sequence"/>
</dbReference>
<dbReference type="InterPro" id="IPR017781">
    <property type="entry name" value="ABC_transptr_urea_ATP-bd_UrtD"/>
</dbReference>
<dbReference type="SUPFAM" id="SSF52540">
    <property type="entry name" value="P-loop containing nucleoside triphosphate hydrolases"/>
    <property type="match status" value="1"/>
</dbReference>
<dbReference type="GO" id="GO:0005524">
    <property type="term" value="F:ATP binding"/>
    <property type="evidence" value="ECO:0007669"/>
    <property type="project" value="UniProtKB-KW"/>
</dbReference>
<accession>A0ABV8AE27</accession>
<keyword evidence="1" id="KW-0813">Transport</keyword>
<evidence type="ECO:0000313" key="6">
    <source>
        <dbReference type="Proteomes" id="UP001595748"/>
    </source>
</evidence>
<dbReference type="InterPro" id="IPR003439">
    <property type="entry name" value="ABC_transporter-like_ATP-bd"/>
</dbReference>
<feature type="domain" description="ABC transporter" evidence="4">
    <location>
        <begin position="22"/>
        <end position="261"/>
    </location>
</feature>
<dbReference type="PROSITE" id="PS50893">
    <property type="entry name" value="ABC_TRANSPORTER_2"/>
    <property type="match status" value="1"/>
</dbReference>